<dbReference type="PANTHER" id="PTHR43409:SF7">
    <property type="entry name" value="BLL1977 PROTEIN"/>
    <property type="match status" value="1"/>
</dbReference>
<evidence type="ECO:0000313" key="11">
    <source>
        <dbReference type="Proteomes" id="UP000003860"/>
    </source>
</evidence>
<dbReference type="SMART" id="SM00729">
    <property type="entry name" value="Elp3"/>
    <property type="match status" value="1"/>
</dbReference>
<dbReference type="SFLD" id="SFLDG01123">
    <property type="entry name" value="methyltransferase_(Class_B)"/>
    <property type="match status" value="1"/>
</dbReference>
<gene>
    <name evidence="10" type="ORF">Cpap_1808</name>
</gene>
<dbReference type="GO" id="GO:0031419">
    <property type="term" value="F:cobalamin binding"/>
    <property type="evidence" value="ECO:0007669"/>
    <property type="project" value="InterPro"/>
</dbReference>
<dbReference type="EMBL" id="ACXX02000007">
    <property type="protein sequence ID" value="EGD47614.1"/>
    <property type="molecule type" value="Genomic_DNA"/>
</dbReference>
<dbReference type="SFLD" id="SFLDS00029">
    <property type="entry name" value="Radical_SAM"/>
    <property type="match status" value="1"/>
</dbReference>
<dbReference type="InterPro" id="IPR023404">
    <property type="entry name" value="rSAM_horseshoe"/>
</dbReference>
<reference evidence="10" key="2">
    <citation type="submission" date="2011-01" db="EMBL/GenBank/DDBJ databases">
        <title>The Non-contiguous Finished genome of Clostridium papyrosolvens.</title>
        <authorList>
            <person name="Lucas S."/>
            <person name="Copeland A."/>
            <person name="Lapidus A."/>
            <person name="Cheng J.-F."/>
            <person name="Goodwin L."/>
            <person name="Pitluck S."/>
            <person name="Misra M."/>
            <person name="Chertkov O."/>
            <person name="Detter J.C."/>
            <person name="Han C."/>
            <person name="Tapia R."/>
            <person name="Land M."/>
            <person name="Hauser L."/>
            <person name="Kyrpides N."/>
            <person name="Ivanova N."/>
            <person name="Pagani I."/>
            <person name="Mouttaki H."/>
            <person name="He Z."/>
            <person name="Zhou J."/>
            <person name="Hemme C.L."/>
            <person name="Woyke T."/>
        </authorList>
    </citation>
    <scope>NUCLEOTIDE SEQUENCE [LARGE SCALE GENOMIC DNA]</scope>
    <source>
        <strain evidence="10">DSM 2782</strain>
    </source>
</reference>
<sequence>MKYKIKLIAPSANRFFERGSSKFHISPLALAVLASRIPEDFEITIIDEASEEFTLSDNDDADIVGISAFTANVKRGYEIAEFYRNRNVAVFMGGHHVSALPEEALKYCDAVIIGEGDIILQKVLDDFKEGKMKGIYKAEERYDLTEMPFSRLDLLPEKVNYLFKPTIHLTRGCPHSCDFCCVPPFYGRKLRKRPADEIIAELKHIKENYTQESNWVHFNDDNFFVDKEYAKDVLRKMIPLDLKFQAFAGLDIAEDDELLDLAKQAGALGFYVGFDALHSEDLEGATKSVNTKYNYIKWVKKIQEDHGIPVIAGVVVGFDHETKDSFEKLYEFLVESHVASMSMNILYPYPGTKLFDRMKEQNRITSYDWDNYVMDGVNYIPARMTQDELHDGYVEIARRFSADEAIEERARYAATTKMGELGAETIRQWGKGIKRHYQELLMGDREQKIKRPKVSVDAI</sequence>
<dbReference type="Pfam" id="PF04055">
    <property type="entry name" value="Radical_SAM"/>
    <property type="match status" value="1"/>
</dbReference>
<dbReference type="PROSITE" id="PS51332">
    <property type="entry name" value="B12_BINDING"/>
    <property type="match status" value="1"/>
</dbReference>
<dbReference type="Gene3D" id="3.80.30.20">
    <property type="entry name" value="tm_1862 like domain"/>
    <property type="match status" value="1"/>
</dbReference>
<dbReference type="Proteomes" id="UP000003860">
    <property type="component" value="Unassembled WGS sequence"/>
</dbReference>
<dbReference type="eggNOG" id="COG1032">
    <property type="taxonomic scope" value="Bacteria"/>
</dbReference>
<comment type="cofactor">
    <cofactor evidence="1">
        <name>[4Fe-4S] cluster</name>
        <dbReference type="ChEBI" id="CHEBI:49883"/>
    </cofactor>
</comment>
<feature type="domain" description="B12-binding" evidence="8">
    <location>
        <begin position="4"/>
        <end position="134"/>
    </location>
</feature>
<evidence type="ECO:0000259" key="8">
    <source>
        <dbReference type="PROSITE" id="PS51332"/>
    </source>
</evidence>
<dbReference type="SUPFAM" id="SSF102114">
    <property type="entry name" value="Radical SAM enzymes"/>
    <property type="match status" value="1"/>
</dbReference>
<feature type="domain" description="Radical SAM core" evidence="9">
    <location>
        <begin position="159"/>
        <end position="383"/>
    </location>
</feature>
<name>F1TDH6_9FIRM</name>
<dbReference type="InterPro" id="IPR006638">
    <property type="entry name" value="Elp3/MiaA/NifB-like_rSAM"/>
</dbReference>
<dbReference type="InterPro" id="IPR034466">
    <property type="entry name" value="Methyltransferase_Class_B"/>
</dbReference>
<evidence type="ECO:0000313" key="10">
    <source>
        <dbReference type="EMBL" id="EGD47614.1"/>
    </source>
</evidence>
<dbReference type="PANTHER" id="PTHR43409">
    <property type="entry name" value="ANAEROBIC MAGNESIUM-PROTOPORPHYRIN IX MONOMETHYL ESTER CYCLASE-RELATED"/>
    <property type="match status" value="1"/>
</dbReference>
<evidence type="ECO:0000259" key="9">
    <source>
        <dbReference type="PROSITE" id="PS51918"/>
    </source>
</evidence>
<evidence type="ECO:0000256" key="3">
    <source>
        <dbReference type="ARBA" id="ARBA00022679"/>
    </source>
</evidence>
<reference evidence="10" key="1">
    <citation type="submission" date="2009-07" db="EMBL/GenBank/DDBJ databases">
        <authorList>
            <consortium name="US DOE Joint Genome Institute (JGI-PGF)"/>
            <person name="Lucas S."/>
            <person name="Copeland A."/>
            <person name="Lapidus A."/>
            <person name="Glavina del Rio T."/>
            <person name="Tice H."/>
            <person name="Bruce D."/>
            <person name="Goodwin L."/>
            <person name="Pitluck S."/>
            <person name="Larimer F."/>
            <person name="Land M.L."/>
            <person name="Mouttaki H."/>
            <person name="He Z."/>
            <person name="Zhou J."/>
            <person name="Hemme C.L."/>
        </authorList>
    </citation>
    <scope>NUCLEOTIDE SEQUENCE [LARGE SCALE GENOMIC DNA]</scope>
    <source>
        <strain evidence="10">DSM 2782</strain>
    </source>
</reference>
<keyword evidence="7" id="KW-0411">Iron-sulfur</keyword>
<dbReference type="InterPro" id="IPR058240">
    <property type="entry name" value="rSAM_sf"/>
</dbReference>
<keyword evidence="3" id="KW-0808">Transferase</keyword>
<evidence type="ECO:0000256" key="2">
    <source>
        <dbReference type="ARBA" id="ARBA00022603"/>
    </source>
</evidence>
<dbReference type="Gene3D" id="3.40.50.280">
    <property type="entry name" value="Cobalamin-binding domain"/>
    <property type="match status" value="1"/>
</dbReference>
<dbReference type="GO" id="GO:0003824">
    <property type="term" value="F:catalytic activity"/>
    <property type="evidence" value="ECO:0007669"/>
    <property type="project" value="InterPro"/>
</dbReference>
<dbReference type="GO" id="GO:0051539">
    <property type="term" value="F:4 iron, 4 sulfur cluster binding"/>
    <property type="evidence" value="ECO:0007669"/>
    <property type="project" value="UniProtKB-KW"/>
</dbReference>
<dbReference type="RefSeq" id="WP_004619565.1">
    <property type="nucleotide sequence ID" value="NZ_ACXX02000007.1"/>
</dbReference>
<dbReference type="GO" id="GO:0046872">
    <property type="term" value="F:metal ion binding"/>
    <property type="evidence" value="ECO:0007669"/>
    <property type="project" value="UniProtKB-KW"/>
</dbReference>
<dbReference type="CDD" id="cd01335">
    <property type="entry name" value="Radical_SAM"/>
    <property type="match status" value="1"/>
</dbReference>
<accession>F1TDH6</accession>
<dbReference type="InterPro" id="IPR051198">
    <property type="entry name" value="BchE-like"/>
</dbReference>
<dbReference type="CDD" id="cd02068">
    <property type="entry name" value="radical_SAM_B12_BD"/>
    <property type="match status" value="1"/>
</dbReference>
<dbReference type="InterPro" id="IPR006158">
    <property type="entry name" value="Cobalamin-bd"/>
</dbReference>
<dbReference type="STRING" id="588581.Cpap_1808"/>
<evidence type="ECO:0000256" key="6">
    <source>
        <dbReference type="ARBA" id="ARBA00023004"/>
    </source>
</evidence>
<dbReference type="InterPro" id="IPR007197">
    <property type="entry name" value="rSAM"/>
</dbReference>
<dbReference type="GO" id="GO:0005829">
    <property type="term" value="C:cytosol"/>
    <property type="evidence" value="ECO:0007669"/>
    <property type="project" value="TreeGrafter"/>
</dbReference>
<organism evidence="10 11">
    <name type="scientific">Ruminiclostridium papyrosolvens DSM 2782</name>
    <dbReference type="NCBI Taxonomy" id="588581"/>
    <lineage>
        <taxon>Bacteria</taxon>
        <taxon>Bacillati</taxon>
        <taxon>Bacillota</taxon>
        <taxon>Clostridia</taxon>
        <taxon>Eubacteriales</taxon>
        <taxon>Oscillospiraceae</taxon>
        <taxon>Ruminiclostridium</taxon>
    </lineage>
</organism>
<keyword evidence="5" id="KW-0479">Metal-binding</keyword>
<dbReference type="OrthoDB" id="9801659at2"/>
<evidence type="ECO:0000256" key="1">
    <source>
        <dbReference type="ARBA" id="ARBA00001966"/>
    </source>
</evidence>
<evidence type="ECO:0000256" key="5">
    <source>
        <dbReference type="ARBA" id="ARBA00022723"/>
    </source>
</evidence>
<evidence type="ECO:0000256" key="4">
    <source>
        <dbReference type="ARBA" id="ARBA00022691"/>
    </source>
</evidence>
<protein>
    <submittedName>
        <fullName evidence="10">Radical SAM domain protein</fullName>
    </submittedName>
</protein>
<keyword evidence="2" id="KW-0489">Methyltransferase</keyword>
<dbReference type="SFLD" id="SFLDG01082">
    <property type="entry name" value="B12-binding_domain_containing"/>
    <property type="match status" value="1"/>
</dbReference>
<evidence type="ECO:0000256" key="7">
    <source>
        <dbReference type="ARBA" id="ARBA00023014"/>
    </source>
</evidence>
<dbReference type="Pfam" id="PF02310">
    <property type="entry name" value="B12-binding"/>
    <property type="match status" value="1"/>
</dbReference>
<comment type="caution">
    <text evidence="10">The sequence shown here is derived from an EMBL/GenBank/DDBJ whole genome shotgun (WGS) entry which is preliminary data.</text>
</comment>
<dbReference type="PROSITE" id="PS51918">
    <property type="entry name" value="RADICAL_SAM"/>
    <property type="match status" value="1"/>
</dbReference>
<keyword evidence="6" id="KW-0408">Iron</keyword>
<keyword evidence="4" id="KW-0949">S-adenosyl-L-methionine</keyword>
<proteinExistence type="predicted"/>
<dbReference type="AlphaFoldDB" id="F1TDH6"/>
<keyword evidence="11" id="KW-1185">Reference proteome</keyword>